<reference evidence="2" key="1">
    <citation type="journal article" date="2014" name="Science">
        <title>Ancient hybridizations among the ancestral genomes of bread wheat.</title>
        <authorList>
            <consortium name="International Wheat Genome Sequencing Consortium,"/>
            <person name="Marcussen T."/>
            <person name="Sandve S.R."/>
            <person name="Heier L."/>
            <person name="Spannagl M."/>
            <person name="Pfeifer M."/>
            <person name="Jakobsen K.S."/>
            <person name="Wulff B.B."/>
            <person name="Steuernagel B."/>
            <person name="Mayer K.F."/>
            <person name="Olsen O.A."/>
        </authorList>
    </citation>
    <scope>NUCLEOTIDE SEQUENCE [LARGE SCALE GENOMIC DNA]</scope>
    <source>
        <strain evidence="2">cv. AL8/78</strain>
    </source>
</reference>
<keyword evidence="2" id="KW-1185">Reference proteome</keyword>
<evidence type="ECO:0000313" key="2">
    <source>
        <dbReference type="Proteomes" id="UP000015105"/>
    </source>
</evidence>
<reference evidence="1" key="4">
    <citation type="submission" date="2019-03" db="UniProtKB">
        <authorList>
            <consortium name="EnsemblPlants"/>
        </authorList>
    </citation>
    <scope>IDENTIFICATION</scope>
</reference>
<reference evidence="2" key="2">
    <citation type="journal article" date="2017" name="Nat. Plants">
        <title>The Aegilops tauschii genome reveals multiple impacts of transposons.</title>
        <authorList>
            <person name="Zhao G."/>
            <person name="Zou C."/>
            <person name="Li K."/>
            <person name="Wang K."/>
            <person name="Li T."/>
            <person name="Gao L."/>
            <person name="Zhang X."/>
            <person name="Wang H."/>
            <person name="Yang Z."/>
            <person name="Liu X."/>
            <person name="Jiang W."/>
            <person name="Mao L."/>
            <person name="Kong X."/>
            <person name="Jiao Y."/>
            <person name="Jia J."/>
        </authorList>
    </citation>
    <scope>NUCLEOTIDE SEQUENCE [LARGE SCALE GENOMIC DNA]</scope>
    <source>
        <strain evidence="2">cv. AL8/78</strain>
    </source>
</reference>
<reference evidence="1" key="5">
    <citation type="journal article" date="2021" name="G3 (Bethesda)">
        <title>Aegilops tauschii genome assembly Aet v5.0 features greater sequence contiguity and improved annotation.</title>
        <authorList>
            <person name="Wang L."/>
            <person name="Zhu T."/>
            <person name="Rodriguez J.C."/>
            <person name="Deal K.R."/>
            <person name="Dubcovsky J."/>
            <person name="McGuire P.E."/>
            <person name="Lux T."/>
            <person name="Spannagl M."/>
            <person name="Mayer K.F.X."/>
            <person name="Baldrich P."/>
            <person name="Meyers B.C."/>
            <person name="Huo N."/>
            <person name="Gu Y.Q."/>
            <person name="Zhou H."/>
            <person name="Devos K.M."/>
            <person name="Bennetzen J.L."/>
            <person name="Unver T."/>
            <person name="Budak H."/>
            <person name="Gulick P.J."/>
            <person name="Galiba G."/>
            <person name="Kalapos B."/>
            <person name="Nelson D.R."/>
            <person name="Li P."/>
            <person name="You F.M."/>
            <person name="Luo M.C."/>
            <person name="Dvorak J."/>
        </authorList>
    </citation>
    <scope>NUCLEOTIDE SEQUENCE [LARGE SCALE GENOMIC DNA]</scope>
    <source>
        <strain evidence="1">cv. AL8/78</strain>
    </source>
</reference>
<sequence>VFARVTWHEVLFWCRTTAQPLDGSSTFFFWLSTALCTIPAGARRGLTTMAGLTAWTIWRYRNSVIFDKITPATSTVVDAIKEEARSWANAGAKGLKDFIPVT</sequence>
<name>A0A452YJC4_AEGTS</name>
<dbReference type="AlphaFoldDB" id="A0A452YJC4"/>
<dbReference type="Proteomes" id="UP000015105">
    <property type="component" value="Chromosome 1D"/>
</dbReference>
<accession>A0A452YJC4</accession>
<protein>
    <submittedName>
        <fullName evidence="1">Uncharacterized protein</fullName>
    </submittedName>
</protein>
<organism evidence="1 2">
    <name type="scientific">Aegilops tauschii subsp. strangulata</name>
    <name type="common">Goatgrass</name>
    <dbReference type="NCBI Taxonomy" id="200361"/>
    <lineage>
        <taxon>Eukaryota</taxon>
        <taxon>Viridiplantae</taxon>
        <taxon>Streptophyta</taxon>
        <taxon>Embryophyta</taxon>
        <taxon>Tracheophyta</taxon>
        <taxon>Spermatophyta</taxon>
        <taxon>Magnoliopsida</taxon>
        <taxon>Liliopsida</taxon>
        <taxon>Poales</taxon>
        <taxon>Poaceae</taxon>
        <taxon>BOP clade</taxon>
        <taxon>Pooideae</taxon>
        <taxon>Triticodae</taxon>
        <taxon>Triticeae</taxon>
        <taxon>Triticinae</taxon>
        <taxon>Aegilops</taxon>
    </lineage>
</organism>
<evidence type="ECO:0000313" key="1">
    <source>
        <dbReference type="EnsemblPlants" id="AET1Gv20431500.1"/>
    </source>
</evidence>
<proteinExistence type="predicted"/>
<dbReference type="Gramene" id="AET1Gv20431500.1">
    <property type="protein sequence ID" value="AET1Gv20431500.1"/>
    <property type="gene ID" value="AET1Gv20431500"/>
</dbReference>
<reference evidence="1" key="3">
    <citation type="journal article" date="2017" name="Nature">
        <title>Genome sequence of the progenitor of the wheat D genome Aegilops tauschii.</title>
        <authorList>
            <person name="Luo M.C."/>
            <person name="Gu Y.Q."/>
            <person name="Puiu D."/>
            <person name="Wang H."/>
            <person name="Twardziok S.O."/>
            <person name="Deal K.R."/>
            <person name="Huo N."/>
            <person name="Zhu T."/>
            <person name="Wang L."/>
            <person name="Wang Y."/>
            <person name="McGuire P.E."/>
            <person name="Liu S."/>
            <person name="Long H."/>
            <person name="Ramasamy R.K."/>
            <person name="Rodriguez J.C."/>
            <person name="Van S.L."/>
            <person name="Yuan L."/>
            <person name="Wang Z."/>
            <person name="Xia Z."/>
            <person name="Xiao L."/>
            <person name="Anderson O.D."/>
            <person name="Ouyang S."/>
            <person name="Liang Y."/>
            <person name="Zimin A.V."/>
            <person name="Pertea G."/>
            <person name="Qi P."/>
            <person name="Bennetzen J.L."/>
            <person name="Dai X."/>
            <person name="Dawson M.W."/>
            <person name="Muller H.G."/>
            <person name="Kugler K."/>
            <person name="Rivarola-Duarte L."/>
            <person name="Spannagl M."/>
            <person name="Mayer K.F.X."/>
            <person name="Lu F.H."/>
            <person name="Bevan M.W."/>
            <person name="Leroy P."/>
            <person name="Li P."/>
            <person name="You F.M."/>
            <person name="Sun Q."/>
            <person name="Liu Z."/>
            <person name="Lyons E."/>
            <person name="Wicker T."/>
            <person name="Salzberg S.L."/>
            <person name="Devos K.M."/>
            <person name="Dvorak J."/>
        </authorList>
    </citation>
    <scope>NUCLEOTIDE SEQUENCE [LARGE SCALE GENOMIC DNA]</scope>
    <source>
        <strain evidence="1">cv. AL8/78</strain>
    </source>
</reference>
<dbReference type="EnsemblPlants" id="AET1Gv20431500.1">
    <property type="protein sequence ID" value="AET1Gv20431500.1"/>
    <property type="gene ID" value="AET1Gv20431500"/>
</dbReference>